<dbReference type="OrthoDB" id="1650985at2"/>
<name>A0A1V2UDD8_ENTMU</name>
<gene>
    <name evidence="3" type="ORF">BTN92_13365</name>
    <name evidence="2" type="ORF">HI921_07540</name>
</gene>
<dbReference type="AlphaFoldDB" id="A0A1V2UDD8"/>
<dbReference type="Proteomes" id="UP000557857">
    <property type="component" value="Unassembled WGS sequence"/>
</dbReference>
<feature type="transmembrane region" description="Helical" evidence="1">
    <location>
        <begin position="75"/>
        <end position="93"/>
    </location>
</feature>
<dbReference type="RefSeq" id="WP_062806072.1">
    <property type="nucleotide sequence ID" value="NZ_CABMMO010000015.1"/>
</dbReference>
<keyword evidence="1" id="KW-0472">Membrane</keyword>
<evidence type="ECO:0000313" key="2">
    <source>
        <dbReference type="EMBL" id="NMP58316.1"/>
    </source>
</evidence>
<evidence type="ECO:0000313" key="5">
    <source>
        <dbReference type="Proteomes" id="UP000557857"/>
    </source>
</evidence>
<sequence length="204" mass="23598">MLGRALETVFIRVWVIMKLTLYFWGLAVCGGVVLGIGPAWKVVNEQFYLHGFEYKDITISESWQMFKQSFVRGNQLFGLFSACLFLLSYNLYLSVQIQGILFLVVDFIILFSMLYVYATYQYSMILDSGYQMTLRNLLKLSLISSFASFSTFLKIILGSGLILWVTWNYKGLILFGLIGLLTVWNGTITKQWRENLDLQLETYE</sequence>
<protein>
    <submittedName>
        <fullName evidence="3">DUF624 domain-containing protein</fullName>
    </submittedName>
</protein>
<feature type="transmembrane region" description="Helical" evidence="1">
    <location>
        <begin position="140"/>
        <end position="164"/>
    </location>
</feature>
<dbReference type="Pfam" id="PF04854">
    <property type="entry name" value="DUF624"/>
    <property type="match status" value="1"/>
</dbReference>
<dbReference type="InterPro" id="IPR006938">
    <property type="entry name" value="DUF624"/>
</dbReference>
<feature type="transmembrane region" description="Helical" evidence="1">
    <location>
        <begin position="100"/>
        <end position="120"/>
    </location>
</feature>
<feature type="transmembrane region" description="Helical" evidence="1">
    <location>
        <begin position="171"/>
        <end position="188"/>
    </location>
</feature>
<evidence type="ECO:0000256" key="1">
    <source>
        <dbReference type="SAM" id="Phobius"/>
    </source>
</evidence>
<dbReference type="Proteomes" id="UP000189299">
    <property type="component" value="Unassembled WGS sequence"/>
</dbReference>
<evidence type="ECO:0000313" key="3">
    <source>
        <dbReference type="EMBL" id="ONN41304.1"/>
    </source>
</evidence>
<accession>A0A1V2UDD8</accession>
<proteinExistence type="predicted"/>
<comment type="caution">
    <text evidence="3">The sequence shown here is derived from an EMBL/GenBank/DDBJ whole genome shotgun (WGS) entry which is preliminary data.</text>
</comment>
<keyword evidence="1" id="KW-1133">Transmembrane helix</keyword>
<evidence type="ECO:0000313" key="4">
    <source>
        <dbReference type="Proteomes" id="UP000189299"/>
    </source>
</evidence>
<dbReference type="EMBL" id="MSTR01000015">
    <property type="protein sequence ID" value="ONN41304.1"/>
    <property type="molecule type" value="Genomic_DNA"/>
</dbReference>
<dbReference type="EMBL" id="JABCAG010000018">
    <property type="protein sequence ID" value="NMP58316.1"/>
    <property type="molecule type" value="Genomic_DNA"/>
</dbReference>
<reference evidence="3 4" key="1">
    <citation type="submission" date="2016-12" db="EMBL/GenBank/DDBJ databases">
        <authorList>
            <person name="Song W.-J."/>
            <person name="Kurnit D.M."/>
        </authorList>
    </citation>
    <scope>NUCLEOTIDE SEQUENCE [LARGE SCALE GENOMIC DNA]</scope>
    <source>
        <strain evidence="3 4">CGB1038-1_S1</strain>
    </source>
</reference>
<keyword evidence="1" id="KW-0812">Transmembrane</keyword>
<reference evidence="2 5" key="2">
    <citation type="submission" date="2020-04" db="EMBL/GenBank/DDBJ databases">
        <authorList>
            <person name="Abaymova A."/>
            <person name="Teymurazov M."/>
            <person name="Tazyna O."/>
            <person name="Chatushin Y."/>
            <person name="Svetoch E."/>
            <person name="Pereligyn V."/>
            <person name="Pohylenko V."/>
            <person name="Platonov M."/>
            <person name="Kartsev N."/>
            <person name="Skryabin Y."/>
            <person name="Sizova A."/>
            <person name="Solomentsev V."/>
            <person name="Kislichkina A."/>
            <person name="Bogun A."/>
        </authorList>
    </citation>
    <scope>NUCLEOTIDE SEQUENCE [LARGE SCALE GENOMIC DNA]</scope>
    <source>
        <strain evidence="2">SCPM-O-B-8398</strain>
        <strain evidence="5">SCPM-O-B-8398 (E28)</strain>
    </source>
</reference>
<dbReference type="STRING" id="53346.A5802_003097"/>
<organism evidence="3 4">
    <name type="scientific">Enterococcus mundtii</name>
    <dbReference type="NCBI Taxonomy" id="53346"/>
    <lineage>
        <taxon>Bacteria</taxon>
        <taxon>Bacillati</taxon>
        <taxon>Bacillota</taxon>
        <taxon>Bacilli</taxon>
        <taxon>Lactobacillales</taxon>
        <taxon>Enterococcaceae</taxon>
        <taxon>Enterococcus</taxon>
    </lineage>
</organism>
<feature type="transmembrane region" description="Helical" evidence="1">
    <location>
        <begin position="21"/>
        <end position="40"/>
    </location>
</feature>